<sequence>MLSFWIGNVRLVRMHDRFGSRNSLVHLRG</sequence>
<name>A0A0A8YZ75_ARUDO</name>
<proteinExistence type="predicted"/>
<reference evidence="1" key="1">
    <citation type="submission" date="2014-09" db="EMBL/GenBank/DDBJ databases">
        <authorList>
            <person name="Magalhaes I.L.F."/>
            <person name="Oliveira U."/>
            <person name="Santos F.R."/>
            <person name="Vidigal T.H.D.A."/>
            <person name="Brescovit A.D."/>
            <person name="Santos A.J."/>
        </authorList>
    </citation>
    <scope>NUCLEOTIDE SEQUENCE</scope>
    <source>
        <tissue evidence="1">Shoot tissue taken approximately 20 cm above the soil surface</tissue>
    </source>
</reference>
<organism evidence="1">
    <name type="scientific">Arundo donax</name>
    <name type="common">Giant reed</name>
    <name type="synonym">Donax arundinaceus</name>
    <dbReference type="NCBI Taxonomy" id="35708"/>
    <lineage>
        <taxon>Eukaryota</taxon>
        <taxon>Viridiplantae</taxon>
        <taxon>Streptophyta</taxon>
        <taxon>Embryophyta</taxon>
        <taxon>Tracheophyta</taxon>
        <taxon>Spermatophyta</taxon>
        <taxon>Magnoliopsida</taxon>
        <taxon>Liliopsida</taxon>
        <taxon>Poales</taxon>
        <taxon>Poaceae</taxon>
        <taxon>PACMAD clade</taxon>
        <taxon>Arundinoideae</taxon>
        <taxon>Arundineae</taxon>
        <taxon>Arundo</taxon>
    </lineage>
</organism>
<dbReference type="EMBL" id="GBRH01269988">
    <property type="protein sequence ID" value="JAD27907.1"/>
    <property type="molecule type" value="Transcribed_RNA"/>
</dbReference>
<evidence type="ECO:0000313" key="1">
    <source>
        <dbReference type="EMBL" id="JAD27907.1"/>
    </source>
</evidence>
<protein>
    <submittedName>
        <fullName evidence="1">Uncharacterized protein</fullName>
    </submittedName>
</protein>
<accession>A0A0A8YZ75</accession>
<reference evidence="1" key="2">
    <citation type="journal article" date="2015" name="Data Brief">
        <title>Shoot transcriptome of the giant reed, Arundo donax.</title>
        <authorList>
            <person name="Barrero R.A."/>
            <person name="Guerrero F.D."/>
            <person name="Moolhuijzen P."/>
            <person name="Goolsby J.A."/>
            <person name="Tidwell J."/>
            <person name="Bellgard S.E."/>
            <person name="Bellgard M.I."/>
        </authorList>
    </citation>
    <scope>NUCLEOTIDE SEQUENCE</scope>
    <source>
        <tissue evidence="1">Shoot tissue taken approximately 20 cm above the soil surface</tissue>
    </source>
</reference>
<dbReference type="AlphaFoldDB" id="A0A0A8YZ75"/>